<keyword evidence="13" id="KW-1185">Reference proteome</keyword>
<dbReference type="InterPro" id="IPR049083">
    <property type="entry name" value="TACO1_YebC_N"/>
</dbReference>
<dbReference type="Pfam" id="PF20772">
    <property type="entry name" value="TACO1_YebC_N"/>
    <property type="match status" value="1"/>
</dbReference>
<reference evidence="13" key="1">
    <citation type="journal article" date="2004" name="Nature">
        <title>Genome duplication in the teleost fish Tetraodon nigroviridis reveals the early vertebrate proto-karyotype.</title>
        <authorList>
            <person name="Jaillon O."/>
            <person name="Aury J.-M."/>
            <person name="Brunet F."/>
            <person name="Petit J.-L."/>
            <person name="Stange-Thomann N."/>
            <person name="Mauceli E."/>
            <person name="Bouneau L."/>
            <person name="Fischer C."/>
            <person name="Ozouf-Costaz C."/>
            <person name="Bernot A."/>
            <person name="Nicaud S."/>
            <person name="Jaffe D."/>
            <person name="Fisher S."/>
            <person name="Lutfalla G."/>
            <person name="Dossat C."/>
            <person name="Segurens B."/>
            <person name="Dasilva C."/>
            <person name="Salanoubat M."/>
            <person name="Levy M."/>
            <person name="Boudet N."/>
            <person name="Castellano S."/>
            <person name="Anthouard V."/>
            <person name="Jubin C."/>
            <person name="Castelli V."/>
            <person name="Katinka M."/>
            <person name="Vacherie B."/>
            <person name="Biemont C."/>
            <person name="Skalli Z."/>
            <person name="Cattolico L."/>
            <person name="Poulain J."/>
            <person name="De Berardinis V."/>
            <person name="Cruaud C."/>
            <person name="Duprat S."/>
            <person name="Brottier P."/>
            <person name="Coutanceau J.-P."/>
            <person name="Gouzy J."/>
            <person name="Parra G."/>
            <person name="Lardier G."/>
            <person name="Chapple C."/>
            <person name="McKernan K.J."/>
            <person name="McEwan P."/>
            <person name="Bosak S."/>
            <person name="Kellis M."/>
            <person name="Volff J.-N."/>
            <person name="Guigo R."/>
            <person name="Zody M.C."/>
            <person name="Mesirov J."/>
            <person name="Lindblad-Toh K."/>
            <person name="Birren B."/>
            <person name="Nusbaum C."/>
            <person name="Kahn D."/>
            <person name="Robinson-Rechavi M."/>
            <person name="Laudet V."/>
            <person name="Schachter V."/>
            <person name="Quetier F."/>
            <person name="Saurin W."/>
            <person name="Scarpelli C."/>
            <person name="Wincker P."/>
            <person name="Lander E.S."/>
            <person name="Weissenbach J."/>
            <person name="Roest Crollius H."/>
        </authorList>
    </citation>
    <scope>NUCLEOTIDE SEQUENCE [LARGE SCALE GENOMIC DNA]</scope>
</reference>
<dbReference type="Gene3D" id="1.10.10.200">
    <property type="match status" value="1"/>
</dbReference>
<dbReference type="HAMAP" id="MF_00693">
    <property type="entry name" value="Transcrip_reg_TACO1"/>
    <property type="match status" value="1"/>
</dbReference>
<dbReference type="FunFam" id="1.10.10.200:FF:000002">
    <property type="entry name" value="Probable transcriptional regulatory protein CLM62_37755"/>
    <property type="match status" value="1"/>
</dbReference>
<dbReference type="Pfam" id="PF01709">
    <property type="entry name" value="Transcrip_reg"/>
    <property type="match status" value="1"/>
</dbReference>
<sequence length="290" mass="31577">MAAVLGALRALHRGSLALPPRAELLSGRAAGLSIPPWRSSPARPLRLGPALWAGHNKWSKVKHIKGPKDEARARMFMKLGMMIKLAVKEGGPNPDMNINLAQILEQCRSKNMPKASVETAIKSAVKPLSQHMFEARGPGGCLLLIEILTDNSSRSHQEIKRLLVKNGGALSEGARHNFNRRGMVVVPGQDVSPERALELAIEAGAEDVKETEDEEGQHVLQFICDTTDVRNVRTSLEDLGMQITSSGLAFVPRTLATLNEDHLVAASTLIDALGDYPDVVRIWDNIQDDS</sequence>
<feature type="domain" description="TACO1/YebC-like N-terminal" evidence="11">
    <location>
        <begin position="56"/>
        <end position="124"/>
    </location>
</feature>
<evidence type="ECO:0000259" key="11">
    <source>
        <dbReference type="Pfam" id="PF20772"/>
    </source>
</evidence>
<reference evidence="12" key="2">
    <citation type="submission" date="2025-08" db="UniProtKB">
        <authorList>
            <consortium name="Ensembl"/>
        </authorList>
    </citation>
    <scope>IDENTIFICATION</scope>
</reference>
<evidence type="ECO:0000256" key="9">
    <source>
        <dbReference type="ARBA" id="ARBA00075676"/>
    </source>
</evidence>
<evidence type="ECO:0000256" key="1">
    <source>
        <dbReference type="ARBA" id="ARBA00004173"/>
    </source>
</evidence>
<protein>
    <recommendedName>
        <fullName evidence="8">Translational activator of cytochrome c oxidase 1</fullName>
    </recommendedName>
    <alternativeName>
        <fullName evidence="9">Coiled-coil domain-containing protein 44</fullName>
    </alternativeName>
</protein>
<comment type="similarity">
    <text evidence="2">Belongs to the TACO1 family.</text>
</comment>
<evidence type="ECO:0000313" key="13">
    <source>
        <dbReference type="Proteomes" id="UP000007303"/>
    </source>
</evidence>
<dbReference type="OMA" id="NFDIPDE"/>
<evidence type="ECO:0000256" key="6">
    <source>
        <dbReference type="ARBA" id="ARBA00023159"/>
    </source>
</evidence>
<proteinExistence type="inferred from homology"/>
<evidence type="ECO:0000256" key="3">
    <source>
        <dbReference type="ARBA" id="ARBA00022845"/>
    </source>
</evidence>
<dbReference type="Gene3D" id="3.30.70.980">
    <property type="match status" value="2"/>
</dbReference>
<evidence type="ECO:0000259" key="10">
    <source>
        <dbReference type="Pfam" id="PF01709"/>
    </source>
</evidence>
<keyword evidence="4" id="KW-0175">Coiled coil</keyword>
<dbReference type="FunCoup" id="H3DNL8">
    <property type="interactions" value="494"/>
</dbReference>
<evidence type="ECO:0000256" key="4">
    <source>
        <dbReference type="ARBA" id="ARBA00023054"/>
    </source>
</evidence>
<keyword evidence="3" id="KW-0810">Translation regulation</keyword>
<evidence type="ECO:0000256" key="8">
    <source>
        <dbReference type="ARBA" id="ARBA00073666"/>
    </source>
</evidence>
<feature type="domain" description="TACO1/YebC-like second and third" evidence="10">
    <location>
        <begin position="130"/>
        <end position="286"/>
    </location>
</feature>
<dbReference type="Proteomes" id="UP000007303">
    <property type="component" value="Unassembled WGS sequence"/>
</dbReference>
<organism evidence="12 13">
    <name type="scientific">Tetraodon nigroviridis</name>
    <name type="common">Spotted green pufferfish</name>
    <name type="synonym">Chelonodon nigroviridis</name>
    <dbReference type="NCBI Taxonomy" id="99883"/>
    <lineage>
        <taxon>Eukaryota</taxon>
        <taxon>Metazoa</taxon>
        <taxon>Chordata</taxon>
        <taxon>Craniata</taxon>
        <taxon>Vertebrata</taxon>
        <taxon>Euteleostomi</taxon>
        <taxon>Actinopterygii</taxon>
        <taxon>Neopterygii</taxon>
        <taxon>Teleostei</taxon>
        <taxon>Neoteleostei</taxon>
        <taxon>Acanthomorphata</taxon>
        <taxon>Eupercaria</taxon>
        <taxon>Tetraodontiformes</taxon>
        <taxon>Tetradontoidea</taxon>
        <taxon>Tetraodontidae</taxon>
        <taxon>Tetraodon</taxon>
    </lineage>
</organism>
<dbReference type="GO" id="GO:0006417">
    <property type="term" value="P:regulation of translation"/>
    <property type="evidence" value="ECO:0007669"/>
    <property type="project" value="UniProtKB-KW"/>
</dbReference>
<comment type="subcellular location">
    <subcellularLocation>
        <location evidence="1">Mitochondrion</location>
    </subcellularLocation>
</comment>
<dbReference type="InParanoid" id="H3DNL8"/>
<dbReference type="FunFam" id="3.30.70.980:FF:000008">
    <property type="entry name" value="Translational activator of cytochrome c oxidase 1"/>
    <property type="match status" value="1"/>
</dbReference>
<keyword evidence="5" id="KW-0496">Mitochondrion</keyword>
<dbReference type="InterPro" id="IPR017856">
    <property type="entry name" value="Integrase-like_N"/>
</dbReference>
<comment type="function">
    <text evidence="7">Acts as a translational activator of mitochondrially-encoded cytochrome c oxidase 1.</text>
</comment>
<dbReference type="InterPro" id="IPR029072">
    <property type="entry name" value="YebC-like"/>
</dbReference>
<dbReference type="AlphaFoldDB" id="H3DNL8"/>
<accession>H3DNL8</accession>
<reference evidence="12" key="3">
    <citation type="submission" date="2025-09" db="UniProtKB">
        <authorList>
            <consortium name="Ensembl"/>
        </authorList>
    </citation>
    <scope>IDENTIFICATION</scope>
</reference>
<dbReference type="STRING" id="99883.ENSTNIP00000022117"/>
<evidence type="ECO:0000256" key="7">
    <source>
        <dbReference type="ARBA" id="ARBA00053642"/>
    </source>
</evidence>
<keyword evidence="6" id="KW-0010">Activator</keyword>
<dbReference type="HOGENOM" id="CLU_062974_3_0_1"/>
<dbReference type="GeneTree" id="ENSGT00390000012820"/>
<name>H3DNL8_TETNG</name>
<dbReference type="SUPFAM" id="SSF75625">
    <property type="entry name" value="YebC-like"/>
    <property type="match status" value="1"/>
</dbReference>
<evidence type="ECO:0000256" key="5">
    <source>
        <dbReference type="ARBA" id="ARBA00023128"/>
    </source>
</evidence>
<evidence type="ECO:0000256" key="2">
    <source>
        <dbReference type="ARBA" id="ARBA00008724"/>
    </source>
</evidence>
<dbReference type="InterPro" id="IPR048300">
    <property type="entry name" value="TACO1_YebC-like_2nd/3rd_dom"/>
</dbReference>
<dbReference type="PANTHER" id="PTHR12532">
    <property type="entry name" value="TRANSLATIONAL ACTIVATOR OF CYTOCHROME C OXIDASE 1"/>
    <property type="match status" value="1"/>
</dbReference>
<dbReference type="InterPro" id="IPR026564">
    <property type="entry name" value="Transcrip_reg_TACO1-like_dom3"/>
</dbReference>
<dbReference type="InterPro" id="IPR002876">
    <property type="entry name" value="Transcrip_reg_TACO1-like"/>
</dbReference>
<dbReference type="Ensembl" id="ENSTNIT00000022354.1">
    <property type="protein sequence ID" value="ENSTNIP00000022117.1"/>
    <property type="gene ID" value="ENSTNIG00000018930.1"/>
</dbReference>
<dbReference type="GO" id="GO:0005739">
    <property type="term" value="C:mitochondrion"/>
    <property type="evidence" value="ECO:0007669"/>
    <property type="project" value="UniProtKB-SubCell"/>
</dbReference>
<evidence type="ECO:0000313" key="12">
    <source>
        <dbReference type="Ensembl" id="ENSTNIP00000022117.1"/>
    </source>
</evidence>
<dbReference type="PANTHER" id="PTHR12532:SF0">
    <property type="entry name" value="TRANSLATIONAL ACTIVATOR OF CYTOCHROME C OXIDASE 1"/>
    <property type="match status" value="1"/>
</dbReference>